<keyword evidence="3" id="KW-1185">Reference proteome</keyword>
<dbReference type="InterPro" id="IPR000477">
    <property type="entry name" value="RT_dom"/>
</dbReference>
<name>A0AAF0PN18_SOLVR</name>
<protein>
    <recommendedName>
        <fullName evidence="1">Reverse transcriptase domain-containing protein</fullName>
    </recommendedName>
</protein>
<dbReference type="InterPro" id="IPR043502">
    <property type="entry name" value="DNA/RNA_pol_sf"/>
</dbReference>
<dbReference type="Proteomes" id="UP001234989">
    <property type="component" value="Chromosome 1"/>
</dbReference>
<dbReference type="CDD" id="cd01650">
    <property type="entry name" value="RT_nLTR_like"/>
    <property type="match status" value="1"/>
</dbReference>
<evidence type="ECO:0000259" key="1">
    <source>
        <dbReference type="PROSITE" id="PS50878"/>
    </source>
</evidence>
<dbReference type="PANTHER" id="PTHR33116">
    <property type="entry name" value="REVERSE TRANSCRIPTASE ZINC-BINDING DOMAIN-CONTAINING PROTEIN-RELATED-RELATED"/>
    <property type="match status" value="1"/>
</dbReference>
<dbReference type="SUPFAM" id="SSF56672">
    <property type="entry name" value="DNA/RNA polymerases"/>
    <property type="match status" value="1"/>
</dbReference>
<dbReference type="Pfam" id="PF00078">
    <property type="entry name" value="RVT_1"/>
    <property type="match status" value="1"/>
</dbReference>
<gene>
    <name evidence="2" type="ORF">MTR67_001122</name>
</gene>
<accession>A0AAF0PN18</accession>
<reference evidence="2" key="1">
    <citation type="submission" date="2023-08" db="EMBL/GenBank/DDBJ databases">
        <title>A de novo genome assembly of Solanum verrucosum Schlechtendal, a Mexican diploid species geographically isolated from the other diploid A-genome species in potato relatives.</title>
        <authorList>
            <person name="Hosaka K."/>
        </authorList>
    </citation>
    <scope>NUCLEOTIDE SEQUENCE</scope>
    <source>
        <tissue evidence="2">Young leaves</tissue>
    </source>
</reference>
<organism evidence="2 3">
    <name type="scientific">Solanum verrucosum</name>
    <dbReference type="NCBI Taxonomy" id="315347"/>
    <lineage>
        <taxon>Eukaryota</taxon>
        <taxon>Viridiplantae</taxon>
        <taxon>Streptophyta</taxon>
        <taxon>Embryophyta</taxon>
        <taxon>Tracheophyta</taxon>
        <taxon>Spermatophyta</taxon>
        <taxon>Magnoliopsida</taxon>
        <taxon>eudicotyledons</taxon>
        <taxon>Gunneridae</taxon>
        <taxon>Pentapetalae</taxon>
        <taxon>asterids</taxon>
        <taxon>lamiids</taxon>
        <taxon>Solanales</taxon>
        <taxon>Solanaceae</taxon>
        <taxon>Solanoideae</taxon>
        <taxon>Solaneae</taxon>
        <taxon>Solanum</taxon>
    </lineage>
</organism>
<dbReference type="PANTHER" id="PTHR33116:SF85">
    <property type="entry name" value="REVERSE TRANSCRIPTASE ZINC-BINDING DOMAIN-CONTAINING PROTEIN"/>
    <property type="match status" value="1"/>
</dbReference>
<evidence type="ECO:0000313" key="2">
    <source>
        <dbReference type="EMBL" id="WMV07737.1"/>
    </source>
</evidence>
<proteinExistence type="predicted"/>
<dbReference type="EMBL" id="CP133612">
    <property type="protein sequence ID" value="WMV07737.1"/>
    <property type="molecule type" value="Genomic_DNA"/>
</dbReference>
<feature type="domain" description="Reverse transcriptase" evidence="1">
    <location>
        <begin position="113"/>
        <end position="343"/>
    </location>
</feature>
<dbReference type="PROSITE" id="PS50878">
    <property type="entry name" value="RT_POL"/>
    <property type="match status" value="1"/>
</dbReference>
<evidence type="ECO:0000313" key="3">
    <source>
        <dbReference type="Proteomes" id="UP001234989"/>
    </source>
</evidence>
<sequence>MANAHKRYNIDELVIQGELTQDPARIEGEIVDFYKKLYTGTTNWRHAYTDANCPGLTEEEKENLQRNFEESEVLKCLKMCAIDKAPGPDGFTMGFFLKCWEVVNEDIMKAFQNFYEQEVFERSLNATFITLIPKKKGAKELRDFRPISLIGSIYKLFAKVLTERMKGVMAKLVDSRQMAFIQGRQIMDAMLIANEAVDSRQKQNKPKAKETRNTFAERGLRQGDPLSPFLFLFAMEGLNNMIKSTKVRGWLRGFEVSRPEVDNVEITHLQYADNTLILCDADEGQLKMLRVILVLFEGFSGLHINWRKSHLYPINEVHNMEALNAVLGGEIGALPTSYLGMPLGAKSQSYEIWNNVVEKCEMKLARWKSQYLSRGGRLTLINSVLDPLPTYMMSVFPFPKSVITRLDKIRRNFFWQGNSERKGYNLVKWDAVIVGKKRGGLRIRN</sequence>
<dbReference type="AlphaFoldDB" id="A0AAF0PN18"/>